<feature type="domain" description="Rho-GAP" evidence="3">
    <location>
        <begin position="22"/>
        <end position="214"/>
    </location>
</feature>
<dbReference type="CDD" id="cd00159">
    <property type="entry name" value="RhoGAP"/>
    <property type="match status" value="1"/>
</dbReference>
<feature type="compositionally biased region" description="Acidic residues" evidence="2">
    <location>
        <begin position="813"/>
        <end position="829"/>
    </location>
</feature>
<comment type="caution">
    <text evidence="4">The sequence shown here is derived from an EMBL/GenBank/DDBJ whole genome shotgun (WGS) entry which is preliminary data.</text>
</comment>
<dbReference type="SMART" id="SM00324">
    <property type="entry name" value="RhoGAP"/>
    <property type="match status" value="1"/>
</dbReference>
<feature type="compositionally biased region" description="Basic and acidic residues" evidence="2">
    <location>
        <begin position="774"/>
        <end position="812"/>
    </location>
</feature>
<dbReference type="GO" id="GO:0007165">
    <property type="term" value="P:signal transduction"/>
    <property type="evidence" value="ECO:0007669"/>
    <property type="project" value="InterPro"/>
</dbReference>
<feature type="compositionally biased region" description="Polar residues" evidence="2">
    <location>
        <begin position="399"/>
        <end position="412"/>
    </location>
</feature>
<evidence type="ECO:0000259" key="3">
    <source>
        <dbReference type="PROSITE" id="PS50238"/>
    </source>
</evidence>
<feature type="coiled-coil region" evidence="1">
    <location>
        <begin position="10"/>
        <end position="37"/>
    </location>
</feature>
<accession>A0A1Y2BPT5</accession>
<feature type="compositionally biased region" description="Low complexity" evidence="2">
    <location>
        <begin position="966"/>
        <end position="982"/>
    </location>
</feature>
<evidence type="ECO:0000313" key="4">
    <source>
        <dbReference type="EMBL" id="ORY36763.1"/>
    </source>
</evidence>
<dbReference type="STRING" id="1754190.A0A1Y2BPT5"/>
<reference evidence="4 5" key="1">
    <citation type="submission" date="2016-08" db="EMBL/GenBank/DDBJ databases">
        <title>A Parts List for Fungal Cellulosomes Revealed by Comparative Genomics.</title>
        <authorList>
            <consortium name="DOE Joint Genome Institute"/>
            <person name="Haitjema C.H."/>
            <person name="Gilmore S.P."/>
            <person name="Henske J.K."/>
            <person name="Solomon K.V."/>
            <person name="De Groot R."/>
            <person name="Kuo A."/>
            <person name="Mondo S.J."/>
            <person name="Salamov A.A."/>
            <person name="Labutti K."/>
            <person name="Zhao Z."/>
            <person name="Chiniquy J."/>
            <person name="Barry K."/>
            <person name="Brewer H.M."/>
            <person name="Purvine S.O."/>
            <person name="Wright A.T."/>
            <person name="Boxma B."/>
            <person name="Van Alen T."/>
            <person name="Hackstein J.H."/>
            <person name="Baker S.E."/>
            <person name="Grigoriev I.V."/>
            <person name="O'Malley M.A."/>
        </authorList>
    </citation>
    <scope>NUCLEOTIDE SEQUENCE [LARGE SCALE GENOMIC DNA]</scope>
    <source>
        <strain evidence="4 5">G1</strain>
    </source>
</reference>
<dbReference type="OrthoDB" id="19923at2759"/>
<dbReference type="AlphaFoldDB" id="A0A1Y2BPT5"/>
<dbReference type="Gene3D" id="1.10.555.10">
    <property type="entry name" value="Rho GTPase activation protein"/>
    <property type="match status" value="1"/>
</dbReference>
<dbReference type="InterPro" id="IPR059029">
    <property type="entry name" value="FAM13A_dom"/>
</dbReference>
<dbReference type="Proteomes" id="UP000193920">
    <property type="component" value="Unassembled WGS sequence"/>
</dbReference>
<feature type="coiled-coil region" evidence="1">
    <location>
        <begin position="1128"/>
        <end position="1155"/>
    </location>
</feature>
<feature type="compositionally biased region" description="Polar residues" evidence="2">
    <location>
        <begin position="423"/>
        <end position="437"/>
    </location>
</feature>
<feature type="region of interest" description="Disordered" evidence="2">
    <location>
        <begin position="683"/>
        <end position="829"/>
    </location>
</feature>
<dbReference type="InterPro" id="IPR000198">
    <property type="entry name" value="RhoGAP_dom"/>
</dbReference>
<keyword evidence="1" id="KW-0175">Coiled coil</keyword>
<feature type="region of interest" description="Disordered" evidence="2">
    <location>
        <begin position="399"/>
        <end position="442"/>
    </location>
</feature>
<feature type="compositionally biased region" description="Basic and acidic residues" evidence="2">
    <location>
        <begin position="746"/>
        <end position="757"/>
    </location>
</feature>
<keyword evidence="5" id="KW-1185">Reference proteome</keyword>
<evidence type="ECO:0000256" key="1">
    <source>
        <dbReference type="SAM" id="Coils"/>
    </source>
</evidence>
<name>A0A1Y2BPT5_9FUNG</name>
<feature type="compositionally biased region" description="Polar residues" evidence="2">
    <location>
        <begin position="760"/>
        <end position="773"/>
    </location>
</feature>
<feature type="compositionally biased region" description="Acidic residues" evidence="2">
    <location>
        <begin position="717"/>
        <end position="727"/>
    </location>
</feature>
<evidence type="ECO:0000256" key="2">
    <source>
        <dbReference type="SAM" id="MobiDB-lite"/>
    </source>
</evidence>
<dbReference type="SUPFAM" id="SSF48350">
    <property type="entry name" value="GTPase activation domain, GAP"/>
    <property type="match status" value="1"/>
</dbReference>
<proteinExistence type="predicted"/>
<dbReference type="Pfam" id="PF00620">
    <property type="entry name" value="RhoGAP"/>
    <property type="match status" value="1"/>
</dbReference>
<dbReference type="Pfam" id="PF26116">
    <property type="entry name" value="FAM13A"/>
    <property type="match status" value="1"/>
</dbReference>
<dbReference type="PROSITE" id="PS50238">
    <property type="entry name" value="RHOGAP"/>
    <property type="match status" value="1"/>
</dbReference>
<dbReference type="InterPro" id="IPR008936">
    <property type="entry name" value="Rho_GTPase_activation_prot"/>
</dbReference>
<dbReference type="PANTHER" id="PTHR15904:SF17">
    <property type="entry name" value="RHO-GAP DOMAIN-CONTAINING PROTEIN"/>
    <property type="match status" value="1"/>
</dbReference>
<dbReference type="InterPro" id="IPR039102">
    <property type="entry name" value="FAM13"/>
</dbReference>
<gene>
    <name evidence="4" type="ORF">LY90DRAFT_511418</name>
</gene>
<sequence length="1184" mass="137119">MGRNKDKLFGNSLDNLVKRAEEELKSYNNSLNNDSSSNILSNDSSKASKKINKKSDILLRYTVRNVPPEIQEFIQFFTKHEEGKLNLDKYEKEDAILVSGLFKNFLAEMSGRIIPYKIYLKLKDAKTNIEMKEILRELPLNHHETLNYINQFVLIINDHCETNYMNLSNLSIVFGPNLFELTNDEMVNLNITVVSSEIYKNILKIRKTERDTAEGIISCDNEEKIDNESAIIKNLDGSMNVISELPQSYTSINEVLNNAANSNLQRRNSIIKTIFIDHIKDKIQKRKSSISLSVLKLEKKKSDLQDESGSERIKSDEYHECEVFNIDKCNSMSKIEPTTTDDGEEEGFKYHFAESSDDSYTCPNVCNQDSELSPDNTNNMETINEESYDSLSASHKTLNKNSNDKITFNNDQGLREKKKYHHNNNSMNSENKSYNNSELDDEDEGMSLISSIEDIDSILKHKSKLSKESLYFDAASGVSEDSDDINKNDETIEIIENEISNKNNYDENVNDVNNKDIFYSTDKVLLDNKIVENNNNSKDESKNNDNDYLTNEEIVNMVSSKPIIKGKSKKFNTIGPKSNIKFKLEDEESNLKDYMSTTNLNDENDPSQFLNKKLENYKDKESKTSLSKNFSRIIKTNKNTFESNMAFINKTFDDSDGMLSKGSNYSNDKYTNSNYSIFYEKIENKEDDPNNETLDMNDGNSERSSKEEENSDYNGNTEEDDDTFDSEIEQKQFIPLKGKESDDENEIQKEYNEKEYEIQIQKNNNDVTNNNPEKSNDMEETNDKKENNNMKEADDEKENNDMKETNDEKENNDMEETDDEKENNDIDEANNIENDFEKESSNDESNITNISNNGLISVDESIYENIKEYDLTHEKSSSFSHYKRSIKRHSKRNPRCFSKSDAAALSLINFELENINVNNFNDKDLDNLDLNKIREIQKEKEKEKESIKEKKTEELIGLNSKYYSYESNESNSNGSNSNVNNEKQSSKLITNKRANNIKNINNNTLISDEIKKRLEYKRKKDNRPNDLSKMTFSEIMKEKKAIKQELLLLKSIYNHYQASKSNGNFSEQKPSNNNNDFINKSLSNAIESTNSTVSKINENSQAMLPPLNYNDNSKIISKKLQKADIRYMKELYQKLEKLKQEKLALQIKLKNFQEEFVEKNGRPIKTLEDQKPIRKDYLRYKNNF</sequence>
<evidence type="ECO:0000313" key="5">
    <source>
        <dbReference type="Proteomes" id="UP000193920"/>
    </source>
</evidence>
<feature type="region of interest" description="Disordered" evidence="2">
    <location>
        <begin position="966"/>
        <end position="985"/>
    </location>
</feature>
<protein>
    <recommendedName>
        <fullName evidence="3">Rho-GAP domain-containing protein</fullName>
    </recommendedName>
</protein>
<dbReference type="EMBL" id="MCOG01000146">
    <property type="protein sequence ID" value="ORY36763.1"/>
    <property type="molecule type" value="Genomic_DNA"/>
</dbReference>
<organism evidence="4 5">
    <name type="scientific">Neocallimastix californiae</name>
    <dbReference type="NCBI Taxonomy" id="1754190"/>
    <lineage>
        <taxon>Eukaryota</taxon>
        <taxon>Fungi</taxon>
        <taxon>Fungi incertae sedis</taxon>
        <taxon>Chytridiomycota</taxon>
        <taxon>Chytridiomycota incertae sedis</taxon>
        <taxon>Neocallimastigomycetes</taxon>
        <taxon>Neocallimastigales</taxon>
        <taxon>Neocallimastigaceae</taxon>
        <taxon>Neocallimastix</taxon>
    </lineage>
</organism>
<dbReference type="PANTHER" id="PTHR15904">
    <property type="entry name" value="FAM13"/>
    <property type="match status" value="1"/>
</dbReference>